<organism evidence="1">
    <name type="scientific">Burkholderia phage vB_BgluM-SURPRISE13</name>
    <dbReference type="NCBI Taxonomy" id="3159457"/>
    <lineage>
        <taxon>Viruses</taxon>
    </lineage>
</organism>
<evidence type="ECO:0000313" key="1">
    <source>
        <dbReference type="EMBL" id="XBS47567.1"/>
    </source>
</evidence>
<sequence>MDKNKLIEELAVNSTGIGFPVSDETKPIREALDFEDRLKKMIHSGMGLPPALIEGVMTEATANTVKANIRYMRMGLKVLRCLQKKFSTSYPIDFRRAVRQLNATMRETKNIVYFEKQLSNWMRSSIIDPQEYWSQVVSNPRFHRTFVEQRFGNWVSSDGWVILKEQIDSEEIWSLEDPTGRIHAELPYRYKFEEDYPYQLISYQDRYGRHGDTECDIKYGPAHFPEGTVVRVNPEHKDHLGNNEFTVDHIVVIGARNYLLVMKEIKPGVPGSAILKDEPRQYNMHHVWKIVKRGDGKVDLRDDHPEYEPIDLGLLSQQSHQLIVEYIREEGFTMPKLNKGETLFGSTGRLLSAIQQRLGIAADHKAKWIDDSKFHHHMKVVGFGRFVSVFNPVTMNHDSFYAINVKKMVKFMQKYPDRLFMTLRHVEKEEAEMDRKQSEELSASLDW</sequence>
<gene>
    <name evidence="1" type="ORF">SURPRISE13_153</name>
</gene>
<proteinExistence type="predicted"/>
<accession>A0AAU7PFH0</accession>
<name>A0AAU7PFH0_9VIRU</name>
<protein>
    <submittedName>
        <fullName evidence="1">Uncharacterized protein</fullName>
    </submittedName>
</protein>
<reference evidence="1" key="1">
    <citation type="submission" date="2024-05" db="EMBL/GenBank/DDBJ databases">
        <title>Isolation and characterization of the novel Burkholderia jumbo bacteriophage Surprise13.</title>
        <authorList>
            <person name="Supina B.S.I."/>
            <person name="Dennis J."/>
        </authorList>
    </citation>
    <scope>NUCLEOTIDE SEQUENCE</scope>
</reference>
<dbReference type="EMBL" id="PP856017">
    <property type="protein sequence ID" value="XBS47567.1"/>
    <property type="molecule type" value="Genomic_DNA"/>
</dbReference>